<keyword evidence="3 5" id="KW-0067">ATP-binding</keyword>
<dbReference type="SMART" id="SM00382">
    <property type="entry name" value="AAA"/>
    <property type="match status" value="1"/>
</dbReference>
<evidence type="ECO:0000313" key="6">
    <source>
        <dbReference type="Proteomes" id="UP000680020"/>
    </source>
</evidence>
<dbReference type="EMBL" id="JAGIBU010000001">
    <property type="protein sequence ID" value="MBS7823894.1"/>
    <property type="molecule type" value="Genomic_DNA"/>
</dbReference>
<evidence type="ECO:0000256" key="1">
    <source>
        <dbReference type="ARBA" id="ARBA00022448"/>
    </source>
</evidence>
<dbReference type="InterPro" id="IPR027417">
    <property type="entry name" value="P-loop_NTPase"/>
</dbReference>
<sequence>MNIDLSIHKTLTAYKRTFVLDVEYQTEAERLVIVGASGSGKSVLLKTIAGLITPDAGKIVLQDRVLFDADNKINLKPQARKLAYLFQSYALFPHLNVAQNIGFALHQSIFNGRKHHVPPEVQYWLELFHLKGIQFQYPDEISGGQKQRVALARALIVNPMAILLDEPFSALDTDLRSIMRKELSDIQADLQIPMILITHDHEDARTFGDAVIEIENGQILKTS</sequence>
<proteinExistence type="predicted"/>
<dbReference type="RefSeq" id="WP_213403311.1">
    <property type="nucleotide sequence ID" value="NZ_JAGIBT010000001.1"/>
</dbReference>
<protein>
    <submittedName>
        <fullName evidence="5">ATP-binding cassette domain-containing protein</fullName>
    </submittedName>
</protein>
<gene>
    <name evidence="5" type="ORF">J7561_01595</name>
</gene>
<dbReference type="PANTHER" id="PTHR42781:SF4">
    <property type="entry name" value="SPERMIDINE_PUTRESCINE IMPORT ATP-BINDING PROTEIN POTA"/>
    <property type="match status" value="1"/>
</dbReference>
<evidence type="ECO:0000259" key="4">
    <source>
        <dbReference type="PROSITE" id="PS50893"/>
    </source>
</evidence>
<dbReference type="Proteomes" id="UP000680020">
    <property type="component" value="Unassembled WGS sequence"/>
</dbReference>
<dbReference type="InterPro" id="IPR003593">
    <property type="entry name" value="AAA+_ATPase"/>
</dbReference>
<dbReference type="Gene3D" id="3.40.50.300">
    <property type="entry name" value="P-loop containing nucleotide triphosphate hydrolases"/>
    <property type="match status" value="1"/>
</dbReference>
<dbReference type="SUPFAM" id="SSF52540">
    <property type="entry name" value="P-loop containing nucleoside triphosphate hydrolases"/>
    <property type="match status" value="1"/>
</dbReference>
<evidence type="ECO:0000256" key="2">
    <source>
        <dbReference type="ARBA" id="ARBA00022741"/>
    </source>
</evidence>
<keyword evidence="1" id="KW-0813">Transport</keyword>
<dbReference type="InterPro" id="IPR003439">
    <property type="entry name" value="ABC_transporter-like_ATP-bd"/>
</dbReference>
<dbReference type="PANTHER" id="PTHR42781">
    <property type="entry name" value="SPERMIDINE/PUTRESCINE IMPORT ATP-BINDING PROTEIN POTA"/>
    <property type="match status" value="1"/>
</dbReference>
<comment type="caution">
    <text evidence="5">The sequence shown here is derived from an EMBL/GenBank/DDBJ whole genome shotgun (WGS) entry which is preliminary data.</text>
</comment>
<evidence type="ECO:0000313" key="5">
    <source>
        <dbReference type="EMBL" id="MBS7823894.1"/>
    </source>
</evidence>
<evidence type="ECO:0000256" key="3">
    <source>
        <dbReference type="ARBA" id="ARBA00022840"/>
    </source>
</evidence>
<dbReference type="GO" id="GO:0016887">
    <property type="term" value="F:ATP hydrolysis activity"/>
    <property type="evidence" value="ECO:0007669"/>
    <property type="project" value="InterPro"/>
</dbReference>
<dbReference type="AlphaFoldDB" id="A0AB35BW19"/>
<dbReference type="Pfam" id="PF00005">
    <property type="entry name" value="ABC_tran"/>
    <property type="match status" value="1"/>
</dbReference>
<keyword evidence="2" id="KW-0547">Nucleotide-binding</keyword>
<dbReference type="PROSITE" id="PS00211">
    <property type="entry name" value="ABC_TRANSPORTER_1"/>
    <property type="match status" value="1"/>
</dbReference>
<dbReference type="PROSITE" id="PS50893">
    <property type="entry name" value="ABC_TRANSPORTER_2"/>
    <property type="match status" value="1"/>
</dbReference>
<dbReference type="GO" id="GO:0005524">
    <property type="term" value="F:ATP binding"/>
    <property type="evidence" value="ECO:0007669"/>
    <property type="project" value="UniProtKB-KW"/>
</dbReference>
<feature type="domain" description="ABC transporter" evidence="4">
    <location>
        <begin position="2"/>
        <end position="223"/>
    </location>
</feature>
<reference evidence="5" key="1">
    <citation type="submission" date="2021-03" db="EMBL/GenBank/DDBJ databases">
        <title>Identification and antibiotic profiling of Wohlfahrtiimonas chitiniclastica, an underestimated human pathogen.</title>
        <authorList>
            <person name="Kopf A."/>
            <person name="Bunk B."/>
            <person name="Coldewey S."/>
            <person name="Gunzer F."/>
            <person name="Riedel T."/>
            <person name="Schroettner P."/>
        </authorList>
    </citation>
    <scope>NUCLEOTIDE SEQUENCE</scope>
    <source>
        <strain evidence="5">DSM 100917</strain>
    </source>
</reference>
<organism evidence="5 6">
    <name type="scientific">Wohlfahrtiimonas chitiniclastica</name>
    <dbReference type="NCBI Taxonomy" id="400946"/>
    <lineage>
        <taxon>Bacteria</taxon>
        <taxon>Pseudomonadati</taxon>
        <taxon>Pseudomonadota</taxon>
        <taxon>Gammaproteobacteria</taxon>
        <taxon>Cardiobacteriales</taxon>
        <taxon>Ignatzschineriaceae</taxon>
        <taxon>Wohlfahrtiimonas</taxon>
    </lineage>
</organism>
<accession>A0AB35BW19</accession>
<name>A0AB35BW19_9GAMM</name>
<dbReference type="InterPro" id="IPR050093">
    <property type="entry name" value="ABC_SmlMolc_Importer"/>
</dbReference>
<dbReference type="InterPro" id="IPR017871">
    <property type="entry name" value="ABC_transporter-like_CS"/>
</dbReference>